<evidence type="ECO:0000256" key="1">
    <source>
        <dbReference type="SAM" id="MobiDB-lite"/>
    </source>
</evidence>
<dbReference type="OrthoDB" id="10474307at2759"/>
<dbReference type="HOGENOM" id="CLU_961586_0_0_1"/>
<dbReference type="Proteomes" id="UP000007431">
    <property type="component" value="Unassembled WGS sequence"/>
</dbReference>
<dbReference type="VEuPathDB" id="FungiDB:SCHCODRAFT_02584676"/>
<feature type="region of interest" description="Disordered" evidence="1">
    <location>
        <begin position="110"/>
        <end position="139"/>
    </location>
</feature>
<evidence type="ECO:0000313" key="2">
    <source>
        <dbReference type="EMBL" id="EFI94653.1"/>
    </source>
</evidence>
<dbReference type="KEGG" id="scm:SCHCO_02584676"/>
<dbReference type="EMBL" id="GL377309">
    <property type="protein sequence ID" value="EFI94653.1"/>
    <property type="molecule type" value="Genomic_DNA"/>
</dbReference>
<name>D8QAX7_SCHCM</name>
<dbReference type="GeneID" id="9593914"/>
<feature type="non-terminal residue" evidence="2">
    <location>
        <position position="290"/>
    </location>
</feature>
<proteinExistence type="predicted"/>
<accession>D8QAX7</accession>
<keyword evidence="3" id="KW-1185">Reference proteome</keyword>
<feature type="compositionally biased region" description="Basic residues" evidence="1">
    <location>
        <begin position="126"/>
        <end position="137"/>
    </location>
</feature>
<dbReference type="InParanoid" id="D8QAX7"/>
<reference evidence="2 3" key="1">
    <citation type="journal article" date="2010" name="Nat. Biotechnol.">
        <title>Genome sequence of the model mushroom Schizophyllum commune.</title>
        <authorList>
            <person name="Ohm R.A."/>
            <person name="de Jong J.F."/>
            <person name="Lugones L.G."/>
            <person name="Aerts A."/>
            <person name="Kothe E."/>
            <person name="Stajich J.E."/>
            <person name="de Vries R.P."/>
            <person name="Record E."/>
            <person name="Levasseur A."/>
            <person name="Baker S.E."/>
            <person name="Bartholomew K.A."/>
            <person name="Coutinho P.M."/>
            <person name="Erdmann S."/>
            <person name="Fowler T.J."/>
            <person name="Gathman A.C."/>
            <person name="Lombard V."/>
            <person name="Henrissat B."/>
            <person name="Knabe N."/>
            <person name="Kuees U."/>
            <person name="Lilly W.W."/>
            <person name="Lindquist E."/>
            <person name="Lucas S."/>
            <person name="Magnuson J.K."/>
            <person name="Piumi F."/>
            <person name="Raudaskoski M."/>
            <person name="Salamov A."/>
            <person name="Schmutz J."/>
            <person name="Schwarze F.W.M.R."/>
            <person name="vanKuyk P.A."/>
            <person name="Horton J.S."/>
            <person name="Grigoriev I.V."/>
            <person name="Woesten H.A.B."/>
        </authorList>
    </citation>
    <scope>NUCLEOTIDE SEQUENCE [LARGE SCALE GENOMIC DNA]</scope>
    <source>
        <strain evidence="3">H4-8 / FGSC 9210</strain>
    </source>
</reference>
<sequence>MLFLAVCCRDVLREGGREPCARRRARAQALQHLRAGPLRQRQTRIERCPSCDAPRAPATYFLHADILLRPTHALRHPHLTLPLIRPALRCPRAFSKAALRRPASVQRARQLPGLRQLPEHRGLGRPARRGGRHRRLAGQRQCVDKLEQAHPLVVVAAPVTRLRSGHRCPMIISYSCPIRGRPSNACVLPIGVYLCIYMEFRKVLTTGRRWAAREKRQNSKHSPKDYSVDIPPMLTHDSACVLGWTSMICPSCPVAHHVQYLTCLSRIPDSFRVAGTYQGPYNIGCPRSVP</sequence>
<organism evidence="3">
    <name type="scientific">Schizophyllum commune (strain H4-8 / FGSC 9210)</name>
    <name type="common">Split gill fungus</name>
    <dbReference type="NCBI Taxonomy" id="578458"/>
    <lineage>
        <taxon>Eukaryota</taxon>
        <taxon>Fungi</taxon>
        <taxon>Dikarya</taxon>
        <taxon>Basidiomycota</taxon>
        <taxon>Agaricomycotina</taxon>
        <taxon>Agaricomycetes</taxon>
        <taxon>Agaricomycetidae</taxon>
        <taxon>Agaricales</taxon>
        <taxon>Schizophyllaceae</taxon>
        <taxon>Schizophyllum</taxon>
    </lineage>
</organism>
<dbReference type="AlphaFoldDB" id="D8QAX7"/>
<evidence type="ECO:0000313" key="3">
    <source>
        <dbReference type="Proteomes" id="UP000007431"/>
    </source>
</evidence>
<protein>
    <submittedName>
        <fullName evidence="2">Expressed protein</fullName>
    </submittedName>
</protein>
<gene>
    <name evidence="2" type="ORF">SCHCODRAFT_257860</name>
</gene>